<dbReference type="Proteomes" id="UP000266673">
    <property type="component" value="Unassembled WGS sequence"/>
</dbReference>
<protein>
    <submittedName>
        <fullName evidence="2">Uncharacterized protein</fullName>
    </submittedName>
</protein>
<sequence>MPSHATFIAIIVSKENYNSLTQGLAKYLTAENDFKTINWKYFYPFNQPRTEFSTGDIYVTVSSICVIATGDPEQVFEANEIPLSTPHCMFPVQITREQKEIGESTYFDAECYQYNSHTNSKKAHIRCVTSDFTVIEVTDVDFMTNNINTVQSMQIGSSSVASDNRSDIDLIVEDVDFSTPQTSKRPRRITSRYSNQSPNLLPVNVEPATLILTPITPVNLNHGMVQNQKDAPDDEDEALIEPILEEVPKKTKSGRTSKKSKK</sequence>
<dbReference type="AlphaFoldDB" id="A0A397TR52"/>
<evidence type="ECO:0000256" key="1">
    <source>
        <dbReference type="SAM" id="MobiDB-lite"/>
    </source>
</evidence>
<dbReference type="EMBL" id="QKWP01003824">
    <property type="protein sequence ID" value="RIB00662.1"/>
    <property type="molecule type" value="Genomic_DNA"/>
</dbReference>
<evidence type="ECO:0000313" key="2">
    <source>
        <dbReference type="EMBL" id="RIB00662.1"/>
    </source>
</evidence>
<feature type="compositionally biased region" description="Basic residues" evidence="1">
    <location>
        <begin position="250"/>
        <end position="262"/>
    </location>
</feature>
<comment type="caution">
    <text evidence="2">The sequence shown here is derived from an EMBL/GenBank/DDBJ whole genome shotgun (WGS) entry which is preliminary data.</text>
</comment>
<name>A0A397TR52_9GLOM</name>
<feature type="region of interest" description="Disordered" evidence="1">
    <location>
        <begin position="224"/>
        <end position="262"/>
    </location>
</feature>
<gene>
    <name evidence="2" type="ORF">C2G38_2233508</name>
</gene>
<accession>A0A397TR52</accession>
<keyword evidence="3" id="KW-1185">Reference proteome</keyword>
<evidence type="ECO:0000313" key="3">
    <source>
        <dbReference type="Proteomes" id="UP000266673"/>
    </source>
</evidence>
<organism evidence="2 3">
    <name type="scientific">Gigaspora rosea</name>
    <dbReference type="NCBI Taxonomy" id="44941"/>
    <lineage>
        <taxon>Eukaryota</taxon>
        <taxon>Fungi</taxon>
        <taxon>Fungi incertae sedis</taxon>
        <taxon>Mucoromycota</taxon>
        <taxon>Glomeromycotina</taxon>
        <taxon>Glomeromycetes</taxon>
        <taxon>Diversisporales</taxon>
        <taxon>Gigasporaceae</taxon>
        <taxon>Gigaspora</taxon>
    </lineage>
</organism>
<proteinExistence type="predicted"/>
<reference evidence="2 3" key="1">
    <citation type="submission" date="2018-06" db="EMBL/GenBank/DDBJ databases">
        <title>Comparative genomics reveals the genomic features of Rhizophagus irregularis, R. cerebriforme, R. diaphanum and Gigaspora rosea, and their symbiotic lifestyle signature.</title>
        <authorList>
            <person name="Morin E."/>
            <person name="San Clemente H."/>
            <person name="Chen E.C.H."/>
            <person name="De La Providencia I."/>
            <person name="Hainaut M."/>
            <person name="Kuo A."/>
            <person name="Kohler A."/>
            <person name="Murat C."/>
            <person name="Tang N."/>
            <person name="Roy S."/>
            <person name="Loubradou J."/>
            <person name="Henrissat B."/>
            <person name="Grigoriev I.V."/>
            <person name="Corradi N."/>
            <person name="Roux C."/>
            <person name="Martin F.M."/>
        </authorList>
    </citation>
    <scope>NUCLEOTIDE SEQUENCE [LARGE SCALE GENOMIC DNA]</scope>
    <source>
        <strain evidence="2 3">DAOM 194757</strain>
    </source>
</reference>